<evidence type="ECO:0000313" key="2">
    <source>
        <dbReference type="EMBL" id="CAF2041147.1"/>
    </source>
</evidence>
<feature type="transmembrane region" description="Helical" evidence="1">
    <location>
        <begin position="172"/>
        <end position="195"/>
    </location>
</feature>
<keyword evidence="1" id="KW-0812">Transmembrane</keyword>
<dbReference type="Pfam" id="PF03350">
    <property type="entry name" value="UPF0114"/>
    <property type="match status" value="1"/>
</dbReference>
<dbReference type="PANTHER" id="PTHR31721:SF3">
    <property type="entry name" value="EXPRESSED PROTEIN"/>
    <property type="match status" value="1"/>
</dbReference>
<keyword evidence="4" id="KW-1185">Reference proteome</keyword>
<name>A0A078IQ64_BRANA</name>
<dbReference type="AlphaFoldDB" id="A0A078IQ64"/>
<reference evidence="2" key="3">
    <citation type="submission" date="2021-01" db="EMBL/GenBank/DDBJ databases">
        <authorList>
            <consortium name="Genoscope - CEA"/>
            <person name="William W."/>
        </authorList>
    </citation>
    <scope>NUCLEOTIDE SEQUENCE</scope>
</reference>
<evidence type="ECO:0000256" key="1">
    <source>
        <dbReference type="SAM" id="Phobius"/>
    </source>
</evidence>
<keyword evidence="1" id="KW-1133">Transmembrane helix</keyword>
<dbReference type="PANTHER" id="PTHR31721">
    <property type="entry name" value="OS06G0710300 PROTEIN"/>
    <property type="match status" value="1"/>
</dbReference>
<evidence type="ECO:0000313" key="4">
    <source>
        <dbReference type="Proteomes" id="UP000028999"/>
    </source>
</evidence>
<organism evidence="3 4">
    <name type="scientific">Brassica napus</name>
    <name type="common">Rape</name>
    <dbReference type="NCBI Taxonomy" id="3708"/>
    <lineage>
        <taxon>Eukaryota</taxon>
        <taxon>Viridiplantae</taxon>
        <taxon>Streptophyta</taxon>
        <taxon>Embryophyta</taxon>
        <taxon>Tracheophyta</taxon>
        <taxon>Spermatophyta</taxon>
        <taxon>Magnoliopsida</taxon>
        <taxon>eudicotyledons</taxon>
        <taxon>Gunneridae</taxon>
        <taxon>Pentapetalae</taxon>
        <taxon>rosids</taxon>
        <taxon>malvids</taxon>
        <taxon>Brassicales</taxon>
        <taxon>Brassicaceae</taxon>
        <taxon>Brassiceae</taxon>
        <taxon>Brassica</taxon>
    </lineage>
</organism>
<dbReference type="Proteomes" id="UP000028999">
    <property type="component" value="Unassembled WGS sequence"/>
</dbReference>
<feature type="transmembrane region" description="Helical" evidence="1">
    <location>
        <begin position="237"/>
        <end position="261"/>
    </location>
</feature>
<dbReference type="Gramene" id="CDY52071">
    <property type="protein sequence ID" value="CDY52071"/>
    <property type="gene ID" value="GSBRNA2T00004802001"/>
</dbReference>
<gene>
    <name evidence="3" type="primary">BnaA09g53430D</name>
    <name evidence="2" type="ORF">DARMORV10_A09P19820.1</name>
    <name evidence="3" type="ORF">GSBRNA2T00004802001</name>
</gene>
<sequence length="277" mass="31045">MTTTRLLLRRNSKPSDLFRPSSSSSLSPSCSLSRTRILKCSLGGQNQKPPIKDKDRKSSVEVKAYVPTSEIVIKSKTEVRRGLMDSVFLVSQVTDIFITELRQAIKRRAWKLQLQRNIERVILDCRFYTLFAVAGTLLGSVLCFFEGCSRVLECYSHYLKGLSHGVKSNTVHILIEAIDMFLFGTSMLVLGNAFYNMFVSCKTNQSNQSIGEVKARIGYAVVMILNVGMMEKFKTTPLVTCMDLACFAASLFILSASMFLLSRLSSSLRTRKTGERV</sequence>
<dbReference type="GO" id="GO:0009941">
    <property type="term" value="C:chloroplast envelope"/>
    <property type="evidence" value="ECO:0000318"/>
    <property type="project" value="GO_Central"/>
</dbReference>
<dbReference type="PaxDb" id="3708-A0A078IQ64"/>
<accession>A0A078IQ64</accession>
<dbReference type="EMBL" id="LK033053">
    <property type="protein sequence ID" value="CDY52071.1"/>
    <property type="molecule type" value="Genomic_DNA"/>
</dbReference>
<dbReference type="EMBL" id="HG994363">
    <property type="protein sequence ID" value="CAF2041147.1"/>
    <property type="molecule type" value="Genomic_DNA"/>
</dbReference>
<keyword evidence="1" id="KW-0472">Membrane</keyword>
<dbReference type="Proteomes" id="UP001295469">
    <property type="component" value="Chromosome A09"/>
</dbReference>
<dbReference type="InterPro" id="IPR005134">
    <property type="entry name" value="UPF0114"/>
</dbReference>
<reference evidence="3" key="2">
    <citation type="submission" date="2014-06" db="EMBL/GenBank/DDBJ databases">
        <authorList>
            <person name="Genoscope - CEA"/>
        </authorList>
    </citation>
    <scope>NUCLEOTIDE SEQUENCE</scope>
</reference>
<proteinExistence type="predicted"/>
<feature type="transmembrane region" description="Helical" evidence="1">
    <location>
        <begin position="127"/>
        <end position="152"/>
    </location>
</feature>
<evidence type="ECO:0000313" key="3">
    <source>
        <dbReference type="EMBL" id="CDY52071.1"/>
    </source>
</evidence>
<protein>
    <submittedName>
        <fullName evidence="2">(rape) hypothetical protein</fullName>
    </submittedName>
    <submittedName>
        <fullName evidence="3">BnaA09g53430D protein</fullName>
    </submittedName>
</protein>
<reference evidence="3 4" key="1">
    <citation type="journal article" date="2014" name="Science">
        <title>Plant genetics. Early allopolyploid evolution in the post-Neolithic Brassica napus oilseed genome.</title>
        <authorList>
            <person name="Chalhoub B."/>
            <person name="Denoeud F."/>
            <person name="Liu S."/>
            <person name="Parkin I.A."/>
            <person name="Tang H."/>
            <person name="Wang X."/>
            <person name="Chiquet J."/>
            <person name="Belcram H."/>
            <person name="Tong C."/>
            <person name="Samans B."/>
            <person name="Correa M."/>
            <person name="Da Silva C."/>
            <person name="Just J."/>
            <person name="Falentin C."/>
            <person name="Koh C.S."/>
            <person name="Le Clainche I."/>
            <person name="Bernard M."/>
            <person name="Bento P."/>
            <person name="Noel B."/>
            <person name="Labadie K."/>
            <person name="Alberti A."/>
            <person name="Charles M."/>
            <person name="Arnaud D."/>
            <person name="Guo H."/>
            <person name="Daviaud C."/>
            <person name="Alamery S."/>
            <person name="Jabbari K."/>
            <person name="Zhao M."/>
            <person name="Edger P.P."/>
            <person name="Chelaifa H."/>
            <person name="Tack D."/>
            <person name="Lassalle G."/>
            <person name="Mestiri I."/>
            <person name="Schnel N."/>
            <person name="Le Paslier M.C."/>
            <person name="Fan G."/>
            <person name="Renault V."/>
            <person name="Bayer P.E."/>
            <person name="Golicz A.A."/>
            <person name="Manoli S."/>
            <person name="Lee T.H."/>
            <person name="Thi V.H."/>
            <person name="Chalabi S."/>
            <person name="Hu Q."/>
            <person name="Fan C."/>
            <person name="Tollenaere R."/>
            <person name="Lu Y."/>
            <person name="Battail C."/>
            <person name="Shen J."/>
            <person name="Sidebottom C.H."/>
            <person name="Wang X."/>
            <person name="Canaguier A."/>
            <person name="Chauveau A."/>
            <person name="Berard A."/>
            <person name="Deniot G."/>
            <person name="Guan M."/>
            <person name="Liu Z."/>
            <person name="Sun F."/>
            <person name="Lim Y.P."/>
            <person name="Lyons E."/>
            <person name="Town C.D."/>
            <person name="Bancroft I."/>
            <person name="Wang X."/>
            <person name="Meng J."/>
            <person name="Ma J."/>
            <person name="Pires J.C."/>
            <person name="King G.J."/>
            <person name="Brunel D."/>
            <person name="Delourme R."/>
            <person name="Renard M."/>
            <person name="Aury J.M."/>
            <person name="Adams K.L."/>
            <person name="Batley J."/>
            <person name="Snowdon R.J."/>
            <person name="Tost J."/>
            <person name="Edwards D."/>
            <person name="Zhou Y."/>
            <person name="Hua W."/>
            <person name="Sharpe A.G."/>
            <person name="Paterson A.H."/>
            <person name="Guan C."/>
            <person name="Wincker P."/>
        </authorList>
    </citation>
    <scope>NUCLEOTIDE SEQUENCE [LARGE SCALE GENOMIC DNA]</scope>
    <source>
        <strain evidence="4">cv. Darmor-bzh</strain>
    </source>
</reference>